<evidence type="ECO:0000313" key="8">
    <source>
        <dbReference type="EMBL" id="CDC72453.1"/>
    </source>
</evidence>
<keyword evidence="3" id="KW-0805">Transcription regulation</keyword>
<dbReference type="SUPFAM" id="SSF51735">
    <property type="entry name" value="NAD(P)-binding Rossmann-fold domains"/>
    <property type="match status" value="1"/>
</dbReference>
<dbReference type="EMBL" id="CBFV010000038">
    <property type="protein sequence ID" value="CDC72453.1"/>
    <property type="molecule type" value="Genomic_DNA"/>
</dbReference>
<accession>R6TGB7</accession>
<gene>
    <name evidence="8" type="ORF">BN626_00814</name>
</gene>
<keyword evidence="1" id="KW-0963">Cytoplasm</keyword>
<keyword evidence="4" id="KW-0520">NAD</keyword>
<keyword evidence="2" id="KW-0678">Repressor</keyword>
<evidence type="ECO:0000256" key="2">
    <source>
        <dbReference type="ARBA" id="ARBA00022491"/>
    </source>
</evidence>
<dbReference type="Pfam" id="PF02629">
    <property type="entry name" value="CoA_binding"/>
    <property type="match status" value="1"/>
</dbReference>
<dbReference type="PANTHER" id="PTHR35786:SF1">
    <property type="entry name" value="REDOX-SENSING TRANSCRIPTIONAL REPRESSOR REX 1"/>
    <property type="match status" value="1"/>
</dbReference>
<dbReference type="Gene3D" id="3.40.50.720">
    <property type="entry name" value="NAD(P)-binding Rossmann-like Domain"/>
    <property type="match status" value="1"/>
</dbReference>
<evidence type="ECO:0000256" key="6">
    <source>
        <dbReference type="ARBA" id="ARBA00023163"/>
    </source>
</evidence>
<evidence type="ECO:0000259" key="7">
    <source>
        <dbReference type="Pfam" id="PF02629"/>
    </source>
</evidence>
<reference evidence="8" key="1">
    <citation type="submission" date="2012-11" db="EMBL/GenBank/DDBJ databases">
        <title>Dependencies among metagenomic species, viruses, plasmids and units of genetic variation.</title>
        <authorList>
            <person name="Nielsen H.B."/>
            <person name="Almeida M."/>
            <person name="Juncker A.S."/>
            <person name="Rasmussen S."/>
            <person name="Li J."/>
            <person name="Sunagawa S."/>
            <person name="Plichta D."/>
            <person name="Gautier L."/>
            <person name="Le Chatelier E."/>
            <person name="Peletier E."/>
            <person name="Bonde I."/>
            <person name="Nielsen T."/>
            <person name="Manichanh C."/>
            <person name="Arumugam M."/>
            <person name="Batto J."/>
            <person name="Santos M.B.Q.D."/>
            <person name="Blom N."/>
            <person name="Borruel N."/>
            <person name="Burgdorf K.S."/>
            <person name="Boumezbeur F."/>
            <person name="Casellas F."/>
            <person name="Dore J."/>
            <person name="Guarner F."/>
            <person name="Hansen T."/>
            <person name="Hildebrand F."/>
            <person name="Kaas R.S."/>
            <person name="Kennedy S."/>
            <person name="Kristiansen K."/>
            <person name="Kultima J.R."/>
            <person name="Leonard P."/>
            <person name="Levenez F."/>
            <person name="Lund O."/>
            <person name="Moumen B."/>
            <person name="Le Paslier D."/>
            <person name="Pons N."/>
            <person name="Pedersen O."/>
            <person name="Prifti E."/>
            <person name="Qin J."/>
            <person name="Raes J."/>
            <person name="Tap J."/>
            <person name="Tims S."/>
            <person name="Ussery D.W."/>
            <person name="Yamada T."/>
            <person name="MetaHit consortium"/>
            <person name="Renault P."/>
            <person name="Sicheritz-Ponten T."/>
            <person name="Bork P."/>
            <person name="Wang J."/>
            <person name="Brunak S."/>
            <person name="Ehrlich S.D."/>
        </authorList>
    </citation>
    <scope>NUCLEOTIDE SEQUENCE [LARGE SCALE GENOMIC DNA]</scope>
</reference>
<proteinExistence type="predicted"/>
<evidence type="ECO:0000256" key="4">
    <source>
        <dbReference type="ARBA" id="ARBA00023027"/>
    </source>
</evidence>
<evidence type="ECO:0000256" key="5">
    <source>
        <dbReference type="ARBA" id="ARBA00023125"/>
    </source>
</evidence>
<evidence type="ECO:0000256" key="3">
    <source>
        <dbReference type="ARBA" id="ARBA00023015"/>
    </source>
</evidence>
<dbReference type="PANTHER" id="PTHR35786">
    <property type="entry name" value="REDOX-SENSING TRANSCRIPTIONAL REPRESSOR REX"/>
    <property type="match status" value="1"/>
</dbReference>
<dbReference type="Proteomes" id="UP000018162">
    <property type="component" value="Unassembled WGS sequence"/>
</dbReference>
<organism evidence="8 9">
    <name type="scientific">Agathobacter rectalis CAG:36</name>
    <dbReference type="NCBI Taxonomy" id="1263079"/>
    <lineage>
        <taxon>Bacteria</taxon>
        <taxon>Bacillati</taxon>
        <taxon>Bacillota</taxon>
        <taxon>Clostridia</taxon>
        <taxon>Lachnospirales</taxon>
        <taxon>Lachnospiraceae</taxon>
        <taxon>Agathobacter</taxon>
    </lineage>
</organism>
<sequence length="81" mass="9127">MLSELDEYCRTHRVDIAALTMPKSKADSIASKLVDLGIRAIWNFAHVDLEIPNKDVVVESVHLSDSLMQLSYNIVKNSKNK</sequence>
<dbReference type="GO" id="GO:0003677">
    <property type="term" value="F:DNA binding"/>
    <property type="evidence" value="ECO:0007669"/>
    <property type="project" value="UniProtKB-KW"/>
</dbReference>
<comment type="caution">
    <text evidence="8">The sequence shown here is derived from an EMBL/GenBank/DDBJ whole genome shotgun (WGS) entry which is preliminary data.</text>
</comment>
<dbReference type="AlphaFoldDB" id="R6TGB7"/>
<dbReference type="InterPro" id="IPR022876">
    <property type="entry name" value="Tscrpt_rep_Rex"/>
</dbReference>
<name>R6TGB7_9FIRM</name>
<dbReference type="GO" id="GO:0051775">
    <property type="term" value="P:response to redox state"/>
    <property type="evidence" value="ECO:0007669"/>
    <property type="project" value="InterPro"/>
</dbReference>
<dbReference type="InterPro" id="IPR036291">
    <property type="entry name" value="NAD(P)-bd_dom_sf"/>
</dbReference>
<evidence type="ECO:0000256" key="1">
    <source>
        <dbReference type="ARBA" id="ARBA00022490"/>
    </source>
</evidence>
<keyword evidence="5" id="KW-0238">DNA-binding</keyword>
<evidence type="ECO:0000313" key="9">
    <source>
        <dbReference type="Proteomes" id="UP000018162"/>
    </source>
</evidence>
<protein>
    <submittedName>
        <fullName evidence="8">Redox-sensing transcriptional repressor rex</fullName>
    </submittedName>
</protein>
<keyword evidence="6" id="KW-0804">Transcription</keyword>
<feature type="domain" description="CoA-binding" evidence="7">
    <location>
        <begin position="6"/>
        <end position="46"/>
    </location>
</feature>
<dbReference type="GO" id="GO:0045892">
    <property type="term" value="P:negative regulation of DNA-templated transcription"/>
    <property type="evidence" value="ECO:0007669"/>
    <property type="project" value="InterPro"/>
</dbReference>
<dbReference type="InterPro" id="IPR003781">
    <property type="entry name" value="CoA-bd"/>
</dbReference>